<dbReference type="AlphaFoldDB" id="A0ABD0L9P3"/>
<organism evidence="1 2">
    <name type="scientific">Batillaria attramentaria</name>
    <dbReference type="NCBI Taxonomy" id="370345"/>
    <lineage>
        <taxon>Eukaryota</taxon>
        <taxon>Metazoa</taxon>
        <taxon>Spiralia</taxon>
        <taxon>Lophotrochozoa</taxon>
        <taxon>Mollusca</taxon>
        <taxon>Gastropoda</taxon>
        <taxon>Caenogastropoda</taxon>
        <taxon>Sorbeoconcha</taxon>
        <taxon>Cerithioidea</taxon>
        <taxon>Batillariidae</taxon>
        <taxon>Batillaria</taxon>
    </lineage>
</organism>
<keyword evidence="2" id="KW-1185">Reference proteome</keyword>
<evidence type="ECO:0000313" key="2">
    <source>
        <dbReference type="Proteomes" id="UP001519460"/>
    </source>
</evidence>
<sequence>MARSAAGSDCIERAQTTSCETKPQEVGCFHWKRQSEWCSANKQAVSTTRTMACLGVVISDLSSKHALCFYYEIAFPIFHPFPTCHGMYLHVVPITLPIAECDTREPRRE</sequence>
<gene>
    <name evidence="1" type="ORF">BaRGS_00012712</name>
</gene>
<evidence type="ECO:0000313" key="1">
    <source>
        <dbReference type="EMBL" id="KAK7496011.1"/>
    </source>
</evidence>
<dbReference type="Proteomes" id="UP001519460">
    <property type="component" value="Unassembled WGS sequence"/>
</dbReference>
<reference evidence="1 2" key="1">
    <citation type="journal article" date="2023" name="Sci. Data">
        <title>Genome assembly of the Korean intertidal mud-creeper Batillaria attramentaria.</title>
        <authorList>
            <person name="Patra A.K."/>
            <person name="Ho P.T."/>
            <person name="Jun S."/>
            <person name="Lee S.J."/>
            <person name="Kim Y."/>
            <person name="Won Y.J."/>
        </authorList>
    </citation>
    <scope>NUCLEOTIDE SEQUENCE [LARGE SCALE GENOMIC DNA]</scope>
    <source>
        <strain evidence="1">Wonlab-2016</strain>
    </source>
</reference>
<protein>
    <submittedName>
        <fullName evidence="1">Uncharacterized protein</fullName>
    </submittedName>
</protein>
<dbReference type="EMBL" id="JACVVK020000070">
    <property type="protein sequence ID" value="KAK7496011.1"/>
    <property type="molecule type" value="Genomic_DNA"/>
</dbReference>
<proteinExistence type="predicted"/>
<accession>A0ABD0L9P3</accession>
<name>A0ABD0L9P3_9CAEN</name>
<comment type="caution">
    <text evidence="1">The sequence shown here is derived from an EMBL/GenBank/DDBJ whole genome shotgun (WGS) entry which is preliminary data.</text>
</comment>